<accession>A0A3B0TED9</accession>
<dbReference type="GO" id="GO:0004721">
    <property type="term" value="F:phosphoprotein phosphatase activity"/>
    <property type="evidence" value="ECO:0007669"/>
    <property type="project" value="TreeGrafter"/>
</dbReference>
<dbReference type="InterPro" id="IPR000014">
    <property type="entry name" value="PAS"/>
</dbReference>
<evidence type="ECO:0000256" key="10">
    <source>
        <dbReference type="ARBA" id="ARBA00023012"/>
    </source>
</evidence>
<dbReference type="SUPFAM" id="SSF55874">
    <property type="entry name" value="ATPase domain of HSP90 chaperone/DNA topoisomerase II/histidine kinase"/>
    <property type="match status" value="1"/>
</dbReference>
<evidence type="ECO:0000256" key="1">
    <source>
        <dbReference type="ARBA" id="ARBA00000085"/>
    </source>
</evidence>
<dbReference type="Gene3D" id="3.30.565.10">
    <property type="entry name" value="Histidine kinase-like ATPase, C-terminal domain"/>
    <property type="match status" value="1"/>
</dbReference>
<dbReference type="InterPro" id="IPR005467">
    <property type="entry name" value="His_kinase_dom"/>
</dbReference>
<reference evidence="13" key="1">
    <citation type="submission" date="2018-06" db="EMBL/GenBank/DDBJ databases">
        <authorList>
            <person name="Zhirakovskaya E."/>
        </authorList>
    </citation>
    <scope>NUCLEOTIDE SEQUENCE</scope>
</reference>
<keyword evidence="10" id="KW-0902">Two-component regulatory system</keyword>
<evidence type="ECO:0000259" key="12">
    <source>
        <dbReference type="PROSITE" id="PS50109"/>
    </source>
</evidence>
<dbReference type="SMART" id="SM00387">
    <property type="entry name" value="HATPase_c"/>
    <property type="match status" value="1"/>
</dbReference>
<evidence type="ECO:0000256" key="8">
    <source>
        <dbReference type="ARBA" id="ARBA00022777"/>
    </source>
</evidence>
<evidence type="ECO:0000256" key="3">
    <source>
        <dbReference type="ARBA" id="ARBA00012438"/>
    </source>
</evidence>
<evidence type="ECO:0000256" key="5">
    <source>
        <dbReference type="ARBA" id="ARBA00022553"/>
    </source>
</evidence>
<protein>
    <recommendedName>
        <fullName evidence="3">histidine kinase</fullName>
        <ecNumber evidence="3">2.7.13.3</ecNumber>
    </recommendedName>
</protein>
<proteinExistence type="predicted"/>
<dbReference type="FunFam" id="3.30.565.10:FF:000006">
    <property type="entry name" value="Sensor histidine kinase WalK"/>
    <property type="match status" value="1"/>
</dbReference>
<dbReference type="GO" id="GO:0005524">
    <property type="term" value="F:ATP binding"/>
    <property type="evidence" value="ECO:0007669"/>
    <property type="project" value="UniProtKB-KW"/>
</dbReference>
<dbReference type="PROSITE" id="PS50109">
    <property type="entry name" value="HIS_KIN"/>
    <property type="match status" value="1"/>
</dbReference>
<organism evidence="13">
    <name type="scientific">hydrothermal vent metagenome</name>
    <dbReference type="NCBI Taxonomy" id="652676"/>
    <lineage>
        <taxon>unclassified sequences</taxon>
        <taxon>metagenomes</taxon>
        <taxon>ecological metagenomes</taxon>
    </lineage>
</organism>
<evidence type="ECO:0000256" key="9">
    <source>
        <dbReference type="ARBA" id="ARBA00022840"/>
    </source>
</evidence>
<keyword evidence="6 13" id="KW-0808">Transferase</keyword>
<evidence type="ECO:0000313" key="13">
    <source>
        <dbReference type="EMBL" id="VAW16308.1"/>
    </source>
</evidence>
<keyword evidence="4" id="KW-1003">Cell membrane</keyword>
<dbReference type="PANTHER" id="PTHR45453">
    <property type="entry name" value="PHOSPHATE REGULON SENSOR PROTEIN PHOR"/>
    <property type="match status" value="1"/>
</dbReference>
<comment type="catalytic activity">
    <reaction evidence="1">
        <text>ATP + protein L-histidine = ADP + protein N-phospho-L-histidine.</text>
        <dbReference type="EC" id="2.7.13.3"/>
    </reaction>
</comment>
<dbReference type="SUPFAM" id="SSF47384">
    <property type="entry name" value="Homodimeric domain of signal transducing histidine kinase"/>
    <property type="match status" value="1"/>
</dbReference>
<name>A0A3B0TED9_9ZZZZ</name>
<keyword evidence="8" id="KW-0418">Kinase</keyword>
<evidence type="ECO:0000256" key="6">
    <source>
        <dbReference type="ARBA" id="ARBA00022679"/>
    </source>
</evidence>
<dbReference type="InterPro" id="IPR050351">
    <property type="entry name" value="BphY/WalK/GraS-like"/>
</dbReference>
<dbReference type="InterPro" id="IPR036890">
    <property type="entry name" value="HATPase_C_sf"/>
</dbReference>
<dbReference type="InterPro" id="IPR004358">
    <property type="entry name" value="Sig_transdc_His_kin-like_C"/>
</dbReference>
<evidence type="ECO:0000256" key="11">
    <source>
        <dbReference type="ARBA" id="ARBA00023136"/>
    </source>
</evidence>
<dbReference type="SMART" id="SM00388">
    <property type="entry name" value="HisKA"/>
    <property type="match status" value="1"/>
</dbReference>
<dbReference type="FunFam" id="1.10.287.130:FF:000008">
    <property type="entry name" value="Two-component sensor histidine kinase"/>
    <property type="match status" value="1"/>
</dbReference>
<gene>
    <name evidence="13" type="ORF">MNBD_ALPHA12-1058</name>
</gene>
<dbReference type="CDD" id="cd00130">
    <property type="entry name" value="PAS"/>
    <property type="match status" value="1"/>
</dbReference>
<dbReference type="PRINTS" id="PR00344">
    <property type="entry name" value="BCTRLSENSOR"/>
</dbReference>
<keyword evidence="9" id="KW-0067">ATP-binding</keyword>
<comment type="subcellular location">
    <subcellularLocation>
        <location evidence="2">Cell membrane</location>
    </subcellularLocation>
</comment>
<dbReference type="Gene3D" id="1.10.287.130">
    <property type="match status" value="1"/>
</dbReference>
<keyword evidence="5" id="KW-0597">Phosphoprotein</keyword>
<dbReference type="EC" id="2.7.13.3" evidence="3"/>
<dbReference type="AlphaFoldDB" id="A0A3B0TED9"/>
<dbReference type="GO" id="GO:0000155">
    <property type="term" value="F:phosphorelay sensor kinase activity"/>
    <property type="evidence" value="ECO:0007669"/>
    <property type="project" value="InterPro"/>
</dbReference>
<feature type="domain" description="Histidine kinase" evidence="12">
    <location>
        <begin position="143"/>
        <end position="361"/>
    </location>
</feature>
<dbReference type="EMBL" id="UOEO01000049">
    <property type="protein sequence ID" value="VAW16308.1"/>
    <property type="molecule type" value="Genomic_DNA"/>
</dbReference>
<keyword evidence="11" id="KW-0472">Membrane</keyword>
<sequence length="361" mass="40081">MLEKNSVGKKSLFSQTPASVDPAAKALLDAMETPVLLLNLKENILYANSAALAQLPAATIGTPISFCVRHPALLDALNRARQSGLPQMVEVQQSFPNPVWYSINVAPLDLPFKDQIQNAMLVTLQNRTEQRRIEAMRVDFVANASHELRTPLTSLVGFIDTLLGPAANDEEARVRFLTIMQNQAERMSTLIDDLISLSRIELRQHVRPTERVDLATILREVSEGLQNQISRANLEVTLDIPSGSAEVTGDRNELYEVFENLLDNAAKYGAGGKKIDVRLAALKERQQFSWMVSITDYGAGIAKEHVPRLTERFYRVDAQSSREKKGTGLGLAIVKHIINRHRGLLVITSELDKGTRVEVLL</sequence>
<dbReference type="Pfam" id="PF02518">
    <property type="entry name" value="HATPase_c"/>
    <property type="match status" value="1"/>
</dbReference>
<dbReference type="CDD" id="cd00082">
    <property type="entry name" value="HisKA"/>
    <property type="match status" value="1"/>
</dbReference>
<dbReference type="InterPro" id="IPR036097">
    <property type="entry name" value="HisK_dim/P_sf"/>
</dbReference>
<dbReference type="Pfam" id="PF00512">
    <property type="entry name" value="HisKA"/>
    <property type="match status" value="1"/>
</dbReference>
<dbReference type="GO" id="GO:0016036">
    <property type="term" value="P:cellular response to phosphate starvation"/>
    <property type="evidence" value="ECO:0007669"/>
    <property type="project" value="TreeGrafter"/>
</dbReference>
<dbReference type="InterPro" id="IPR003594">
    <property type="entry name" value="HATPase_dom"/>
</dbReference>
<evidence type="ECO:0000256" key="2">
    <source>
        <dbReference type="ARBA" id="ARBA00004236"/>
    </source>
</evidence>
<keyword evidence="7" id="KW-0547">Nucleotide-binding</keyword>
<evidence type="ECO:0000256" key="4">
    <source>
        <dbReference type="ARBA" id="ARBA00022475"/>
    </source>
</evidence>
<dbReference type="GO" id="GO:0005886">
    <property type="term" value="C:plasma membrane"/>
    <property type="evidence" value="ECO:0007669"/>
    <property type="project" value="UniProtKB-SubCell"/>
</dbReference>
<evidence type="ECO:0000256" key="7">
    <source>
        <dbReference type="ARBA" id="ARBA00022741"/>
    </source>
</evidence>
<dbReference type="InterPro" id="IPR003661">
    <property type="entry name" value="HisK_dim/P_dom"/>
</dbReference>
<dbReference type="PANTHER" id="PTHR45453:SF1">
    <property type="entry name" value="PHOSPHATE REGULON SENSOR PROTEIN PHOR"/>
    <property type="match status" value="1"/>
</dbReference>